<feature type="domain" description="FBD" evidence="1">
    <location>
        <begin position="79"/>
        <end position="151"/>
    </location>
</feature>
<dbReference type="EMBL" id="JBBNAE010000001">
    <property type="protein sequence ID" value="KAK9156125.1"/>
    <property type="molecule type" value="Genomic_DNA"/>
</dbReference>
<dbReference type="AlphaFoldDB" id="A0AAP0KQ17"/>
<protein>
    <recommendedName>
        <fullName evidence="1">FBD domain-containing protein</fullName>
    </recommendedName>
</protein>
<gene>
    <name evidence="2" type="ORF">Sjap_003605</name>
</gene>
<comment type="caution">
    <text evidence="2">The sequence shown here is derived from an EMBL/GenBank/DDBJ whole genome shotgun (WGS) entry which is preliminary data.</text>
</comment>
<sequence>MMEKRFHNLEHLTLLYASSLSRDSALEIMHLMKISPNAKVLILETRKYDDGSQKAGTSDDEQFISANPEDCWDLGISKECLLQHLEVVRIEVAVGCPNEFKLLEFLLKNAVALDSVTITGNSPNEENGWISFKKKVMKIPRASSKVRIRFF</sequence>
<evidence type="ECO:0000259" key="1">
    <source>
        <dbReference type="SMART" id="SM00579"/>
    </source>
</evidence>
<dbReference type="PANTHER" id="PTHR31900">
    <property type="entry name" value="F-BOX/RNI SUPERFAMILY PROTEIN-RELATED"/>
    <property type="match status" value="1"/>
</dbReference>
<evidence type="ECO:0000313" key="3">
    <source>
        <dbReference type="Proteomes" id="UP001417504"/>
    </source>
</evidence>
<dbReference type="SMART" id="SM00579">
    <property type="entry name" value="FBD"/>
    <property type="match status" value="1"/>
</dbReference>
<keyword evidence="3" id="KW-1185">Reference proteome</keyword>
<dbReference type="Proteomes" id="UP001417504">
    <property type="component" value="Unassembled WGS sequence"/>
</dbReference>
<evidence type="ECO:0000313" key="2">
    <source>
        <dbReference type="EMBL" id="KAK9156125.1"/>
    </source>
</evidence>
<dbReference type="Pfam" id="PF08387">
    <property type="entry name" value="FBD"/>
    <property type="match status" value="1"/>
</dbReference>
<proteinExistence type="predicted"/>
<dbReference type="PANTHER" id="PTHR31900:SF30">
    <property type="entry name" value="SUPERFAMILY PROTEIN, PUTATIVE-RELATED"/>
    <property type="match status" value="1"/>
</dbReference>
<reference evidence="2 3" key="1">
    <citation type="submission" date="2024-01" db="EMBL/GenBank/DDBJ databases">
        <title>Genome assemblies of Stephania.</title>
        <authorList>
            <person name="Yang L."/>
        </authorList>
    </citation>
    <scope>NUCLEOTIDE SEQUENCE [LARGE SCALE GENOMIC DNA]</scope>
    <source>
        <strain evidence="2">QJT</strain>
        <tissue evidence="2">Leaf</tissue>
    </source>
</reference>
<dbReference type="InterPro" id="IPR006566">
    <property type="entry name" value="FBD"/>
</dbReference>
<accession>A0AAP0KQ17</accession>
<organism evidence="2 3">
    <name type="scientific">Stephania japonica</name>
    <dbReference type="NCBI Taxonomy" id="461633"/>
    <lineage>
        <taxon>Eukaryota</taxon>
        <taxon>Viridiplantae</taxon>
        <taxon>Streptophyta</taxon>
        <taxon>Embryophyta</taxon>
        <taxon>Tracheophyta</taxon>
        <taxon>Spermatophyta</taxon>
        <taxon>Magnoliopsida</taxon>
        <taxon>Ranunculales</taxon>
        <taxon>Menispermaceae</taxon>
        <taxon>Menispermoideae</taxon>
        <taxon>Cissampelideae</taxon>
        <taxon>Stephania</taxon>
    </lineage>
</organism>
<dbReference type="InterPro" id="IPR050232">
    <property type="entry name" value="FBL13/AtMIF1-like"/>
</dbReference>
<name>A0AAP0KQ17_9MAGN</name>